<gene>
    <name evidence="2" type="ORF">FRUB_04017</name>
</gene>
<organism evidence="2 3">
    <name type="scientific">Fimbriiglobus ruber</name>
    <dbReference type="NCBI Taxonomy" id="1908690"/>
    <lineage>
        <taxon>Bacteria</taxon>
        <taxon>Pseudomonadati</taxon>
        <taxon>Planctomycetota</taxon>
        <taxon>Planctomycetia</taxon>
        <taxon>Gemmatales</taxon>
        <taxon>Gemmataceae</taxon>
        <taxon>Fimbriiglobus</taxon>
    </lineage>
</organism>
<accession>A0A225DXI2</accession>
<evidence type="ECO:0000259" key="1">
    <source>
        <dbReference type="Pfam" id="PF17032"/>
    </source>
</evidence>
<feature type="domain" description="Zinc-ribbon 15" evidence="1">
    <location>
        <begin position="19"/>
        <end position="144"/>
    </location>
</feature>
<dbReference type="RefSeq" id="WP_161967465.1">
    <property type="nucleotide sequence ID" value="NZ_NIDE01000005.1"/>
</dbReference>
<reference evidence="3" key="1">
    <citation type="submission" date="2017-06" db="EMBL/GenBank/DDBJ databases">
        <title>Genome analysis of Fimbriiglobus ruber SP5, the first member of the order Planctomycetales with confirmed chitinolytic capability.</title>
        <authorList>
            <person name="Ravin N.V."/>
            <person name="Rakitin A.L."/>
            <person name="Ivanova A.A."/>
            <person name="Beletsky A.V."/>
            <person name="Kulichevskaya I.S."/>
            <person name="Mardanov A.V."/>
            <person name="Dedysh S.N."/>
        </authorList>
    </citation>
    <scope>NUCLEOTIDE SEQUENCE [LARGE SCALE GENOMIC DNA]</scope>
    <source>
        <strain evidence="3">SP5</strain>
    </source>
</reference>
<name>A0A225DXI2_9BACT</name>
<dbReference type="InterPro" id="IPR031493">
    <property type="entry name" value="Zinc_ribbon_15"/>
</dbReference>
<evidence type="ECO:0000313" key="2">
    <source>
        <dbReference type="EMBL" id="OWK41939.1"/>
    </source>
</evidence>
<keyword evidence="3" id="KW-1185">Reference proteome</keyword>
<dbReference type="EMBL" id="NIDE01000005">
    <property type="protein sequence ID" value="OWK41939.1"/>
    <property type="molecule type" value="Genomic_DNA"/>
</dbReference>
<dbReference type="OrthoDB" id="1261251at2"/>
<dbReference type="Proteomes" id="UP000214646">
    <property type="component" value="Unassembled WGS sequence"/>
</dbReference>
<dbReference type="Pfam" id="PF17032">
    <property type="entry name" value="Zn_ribbon_15"/>
    <property type="match status" value="1"/>
</dbReference>
<sequence>MIIWGSRGREIELESGHFFCPQCESEESYKLYRVATYFTLYFIPLFETENHGEYVKCGGCRGQYKTAVLNYKPPTKAELMLGSVRADLESGTPIQMARTKLLNAGNEPAVAEKLVAVAAGDHVKTCSTCDLTFVDTVSRCSSCGAAL</sequence>
<comment type="caution">
    <text evidence="2">The sequence shown here is derived from an EMBL/GenBank/DDBJ whole genome shotgun (WGS) entry which is preliminary data.</text>
</comment>
<dbReference type="AlphaFoldDB" id="A0A225DXI2"/>
<proteinExistence type="predicted"/>
<protein>
    <recommendedName>
        <fullName evidence="1">Zinc-ribbon 15 domain-containing protein</fullName>
    </recommendedName>
</protein>
<evidence type="ECO:0000313" key="3">
    <source>
        <dbReference type="Proteomes" id="UP000214646"/>
    </source>
</evidence>